<evidence type="ECO:0000256" key="5">
    <source>
        <dbReference type="PROSITE-ProRule" id="PRU00221"/>
    </source>
</evidence>
<dbReference type="GO" id="GO:0003682">
    <property type="term" value="F:chromatin binding"/>
    <property type="evidence" value="ECO:0007669"/>
    <property type="project" value="TreeGrafter"/>
</dbReference>
<feature type="region of interest" description="Disordered" evidence="6">
    <location>
        <begin position="361"/>
        <end position="392"/>
    </location>
</feature>
<evidence type="ECO:0000259" key="9">
    <source>
        <dbReference type="Pfam" id="PF24817"/>
    </source>
</evidence>
<dbReference type="PROSITE" id="PS50082">
    <property type="entry name" value="WD_REPEATS_2"/>
    <property type="match status" value="1"/>
</dbReference>
<evidence type="ECO:0000256" key="2">
    <source>
        <dbReference type="ARBA" id="ARBA00022574"/>
    </source>
</evidence>
<dbReference type="GO" id="GO:0043596">
    <property type="term" value="C:nuclear replication fork"/>
    <property type="evidence" value="ECO:0007669"/>
    <property type="project" value="TreeGrafter"/>
</dbReference>
<dbReference type="SUPFAM" id="SSF50978">
    <property type="entry name" value="WD40 repeat-like"/>
    <property type="match status" value="1"/>
</dbReference>
<dbReference type="PANTHER" id="PTHR19932">
    <property type="entry name" value="WD REPEAT AND HMG-BOX DNA BINDING PROTEIN"/>
    <property type="match status" value="1"/>
</dbReference>
<dbReference type="STRING" id="341454.A0A4S2N281"/>
<evidence type="ECO:0000256" key="4">
    <source>
        <dbReference type="ARBA" id="ARBA00023242"/>
    </source>
</evidence>
<accession>A0A4S2N281</accession>
<dbReference type="AlphaFoldDB" id="A0A4S2N281"/>
<dbReference type="SMART" id="SM00320">
    <property type="entry name" value="WD40"/>
    <property type="match status" value="7"/>
</dbReference>
<feature type="domain" description="WDHD1/CFT4 helical bundle" evidence="8">
    <location>
        <begin position="716"/>
        <end position="815"/>
    </location>
</feature>
<dbReference type="GO" id="GO:0000278">
    <property type="term" value="P:mitotic cell cycle"/>
    <property type="evidence" value="ECO:0007669"/>
    <property type="project" value="TreeGrafter"/>
</dbReference>
<dbReference type="EMBL" id="ML220114">
    <property type="protein sequence ID" value="TGZ83268.1"/>
    <property type="molecule type" value="Genomic_DNA"/>
</dbReference>
<dbReference type="InterPro" id="IPR036322">
    <property type="entry name" value="WD40_repeat_dom_sf"/>
</dbReference>
<evidence type="ECO:0000313" key="10">
    <source>
        <dbReference type="EMBL" id="TGZ83268.1"/>
    </source>
</evidence>
<keyword evidence="2 5" id="KW-0853">WD repeat</keyword>
<keyword evidence="3" id="KW-0677">Repeat</keyword>
<dbReference type="Pfam" id="PF24817">
    <property type="entry name" value="WD40_WDHD1_1st"/>
    <property type="match status" value="1"/>
</dbReference>
<comment type="subcellular location">
    <subcellularLocation>
        <location evidence="1">Nucleus</location>
    </subcellularLocation>
</comment>
<dbReference type="Pfam" id="PF12341">
    <property type="entry name" value="Mcl1_mid"/>
    <property type="match status" value="1"/>
</dbReference>
<dbReference type="InterPro" id="IPR057646">
    <property type="entry name" value="WD40_WDHD1_1st"/>
</dbReference>
<gene>
    <name evidence="10" type="ORF">EX30DRAFT_362772</name>
</gene>
<feature type="domain" description="WDHD1 first WD40" evidence="9">
    <location>
        <begin position="12"/>
        <end position="301"/>
    </location>
</feature>
<dbReference type="Gene3D" id="2.130.10.10">
    <property type="entry name" value="YVTN repeat-like/Quinoprotein amine dehydrogenase"/>
    <property type="match status" value="2"/>
</dbReference>
<keyword evidence="11" id="KW-1185">Reference proteome</keyword>
<feature type="domain" description="WDHD1/CFT4 second beta-propeller" evidence="7">
    <location>
        <begin position="403"/>
        <end position="693"/>
    </location>
</feature>
<name>A0A4S2N281_9PEZI</name>
<evidence type="ECO:0000256" key="3">
    <source>
        <dbReference type="ARBA" id="ARBA00022737"/>
    </source>
</evidence>
<dbReference type="OrthoDB" id="427368at2759"/>
<dbReference type="GO" id="GO:0006281">
    <property type="term" value="P:DNA repair"/>
    <property type="evidence" value="ECO:0007669"/>
    <property type="project" value="TreeGrafter"/>
</dbReference>
<evidence type="ECO:0000256" key="6">
    <source>
        <dbReference type="SAM" id="MobiDB-lite"/>
    </source>
</evidence>
<dbReference type="PANTHER" id="PTHR19932:SF10">
    <property type="entry name" value="WD REPEAT AND HMG-BOX DNA-BINDING PROTEIN 1"/>
    <property type="match status" value="1"/>
</dbReference>
<protein>
    <submittedName>
        <fullName evidence="10">WD40 repeat-like protein</fullName>
    </submittedName>
</protein>
<feature type="region of interest" description="Disordered" evidence="6">
    <location>
        <begin position="690"/>
        <end position="714"/>
    </location>
</feature>
<dbReference type="InterPro" id="IPR015943">
    <property type="entry name" value="WD40/YVTN_repeat-like_dom_sf"/>
</dbReference>
<evidence type="ECO:0000313" key="11">
    <source>
        <dbReference type="Proteomes" id="UP000298138"/>
    </source>
</evidence>
<dbReference type="Proteomes" id="UP000298138">
    <property type="component" value="Unassembled WGS sequence"/>
</dbReference>
<evidence type="ECO:0000259" key="7">
    <source>
        <dbReference type="Pfam" id="PF12341"/>
    </source>
</evidence>
<feature type="repeat" description="WD" evidence="5">
    <location>
        <begin position="238"/>
        <end position="272"/>
    </location>
</feature>
<dbReference type="InterPro" id="IPR048591">
    <property type="entry name" value="WDHD1/CFT4_hel"/>
</dbReference>
<dbReference type="InterPro" id="IPR001680">
    <property type="entry name" value="WD40_rpt"/>
</dbReference>
<sequence length="820" mass="91539">MSSATNLNRLIFAHTPGRTLVTYSPDGRYFYTIGSNNIIRKFTVASDDDPQILDTAEENTGLAASNKHIFTSSEDCTVSCFSVEHNSLEKLLVRTTLPTRDIALSPDGEWVAVASDETVVKVVSVETPSRTFTLREQSNSNKHVAFHPLIKYLLAVSCTDGSIYIYNLTSMEPELVKKVDGVISRIQDPAAEASAKIAWCPDGRAFAAPTPTGDVIIIDRQKWERQRSFASGHGASEITDLAWSPNGAFLATAGKDGKIVIWESKNQTIIARYDYKNVCSLAWHPTDNTITFATSDGTFCILPSAVPTEHVPVLRLPTCPAPLLSDSLASIPAEIRPRPPRASSNPVDSFLGDLGDDDDFISDDDGAGYAEPNANGKRPGTPLEHTSGPNKRPFTLFRPEIHEPFQPSSTPWKSERRYLCLNMVGFVWTLDQGTHHTVTVEFHDREQYRAFHFTDTFLYDKACLNENGTLFACPPNERNGEPAMLYYRPHETWTKRVEWRTSLPDGEYIVAIALSENHIVACTSNGYVRVYTLFGVPIRLYRQKYAPIVTCASFRDYVLVLGNGPVGADGRAQLLYTLENVKRDETLQSNDVVALRDAETARNVFFSEEGDPMVYDSEGVLLVLMHWREMGQAKWVPVLDTRRLEKIRAGGKREYWPVAAGQGIFHCIILKNGEEHPYFPRPMFSEFPFEMPLSNPKPKPEGSEETSSSEPFTTDDLEQTYLLSSTLLTLQTDSASNRVLDADDRISIAKGENGIDRALLQLLMLACKDEAMGERALEICGLFKQKRTLDMAVKVALKYERTVLAGKIAELRDEMDMEEE</sequence>
<organism evidence="10 11">
    <name type="scientific">Ascodesmis nigricans</name>
    <dbReference type="NCBI Taxonomy" id="341454"/>
    <lineage>
        <taxon>Eukaryota</taxon>
        <taxon>Fungi</taxon>
        <taxon>Dikarya</taxon>
        <taxon>Ascomycota</taxon>
        <taxon>Pezizomycotina</taxon>
        <taxon>Pezizomycetes</taxon>
        <taxon>Pezizales</taxon>
        <taxon>Ascodesmidaceae</taxon>
        <taxon>Ascodesmis</taxon>
    </lineage>
</organism>
<dbReference type="SUPFAM" id="SSF82171">
    <property type="entry name" value="DPP6 N-terminal domain-like"/>
    <property type="match status" value="1"/>
</dbReference>
<dbReference type="PROSITE" id="PS50294">
    <property type="entry name" value="WD_REPEATS_REGION"/>
    <property type="match status" value="1"/>
</dbReference>
<proteinExistence type="predicted"/>
<dbReference type="GO" id="GO:0006261">
    <property type="term" value="P:DNA-templated DNA replication"/>
    <property type="evidence" value="ECO:0007669"/>
    <property type="project" value="TreeGrafter"/>
</dbReference>
<dbReference type="Pfam" id="PF20946">
    <property type="entry name" value="Ctf4_C"/>
    <property type="match status" value="1"/>
</dbReference>
<dbReference type="InterPro" id="IPR022100">
    <property type="entry name" value="WDHD1/CFT4_beta-prop_2nd"/>
</dbReference>
<evidence type="ECO:0000256" key="1">
    <source>
        <dbReference type="ARBA" id="ARBA00004123"/>
    </source>
</evidence>
<dbReference type="InParanoid" id="A0A4S2N281"/>
<reference evidence="10 11" key="1">
    <citation type="submission" date="2019-04" db="EMBL/GenBank/DDBJ databases">
        <title>Comparative genomics and transcriptomics to analyze fruiting body development in filamentous ascomycetes.</title>
        <authorList>
            <consortium name="DOE Joint Genome Institute"/>
            <person name="Lutkenhaus R."/>
            <person name="Traeger S."/>
            <person name="Breuer J."/>
            <person name="Kuo A."/>
            <person name="Lipzen A."/>
            <person name="Pangilinan J."/>
            <person name="Dilworth D."/>
            <person name="Sandor L."/>
            <person name="Poggeler S."/>
            <person name="Barry K."/>
            <person name="Grigoriev I.V."/>
            <person name="Nowrousian M."/>
        </authorList>
    </citation>
    <scope>NUCLEOTIDE SEQUENCE [LARGE SCALE GENOMIC DNA]</scope>
    <source>
        <strain evidence="10 11">CBS 389.68</strain>
    </source>
</reference>
<evidence type="ECO:0000259" key="8">
    <source>
        <dbReference type="Pfam" id="PF20946"/>
    </source>
</evidence>
<keyword evidence="4" id="KW-0539">Nucleus</keyword>
<dbReference type="FunCoup" id="A0A4S2N281">
    <property type="interactions" value="345"/>
</dbReference>